<evidence type="ECO:0000256" key="1">
    <source>
        <dbReference type="SAM" id="MobiDB-lite"/>
    </source>
</evidence>
<feature type="region of interest" description="Disordered" evidence="1">
    <location>
        <begin position="49"/>
        <end position="109"/>
    </location>
</feature>
<dbReference type="PANTHER" id="PTHR47685:SF1">
    <property type="entry name" value="MAGNESIUM TRANSPORT PROTEIN CORA"/>
    <property type="match status" value="1"/>
</dbReference>
<dbReference type="InterPro" id="IPR050829">
    <property type="entry name" value="CorA_MIT"/>
</dbReference>
<keyword evidence="2" id="KW-0472">Membrane</keyword>
<gene>
    <name evidence="3" type="ORF">B0H63DRAFT_464874</name>
</gene>
<proteinExistence type="predicted"/>
<feature type="transmembrane region" description="Helical" evidence="2">
    <location>
        <begin position="1264"/>
        <end position="1285"/>
    </location>
</feature>
<feature type="transmembrane region" description="Helical" evidence="2">
    <location>
        <begin position="1292"/>
        <end position="1319"/>
    </location>
</feature>
<evidence type="ECO:0000256" key="2">
    <source>
        <dbReference type="SAM" id="Phobius"/>
    </source>
</evidence>
<name>A0AAE0NYT2_9PEZI</name>
<feature type="region of interest" description="Disordered" evidence="1">
    <location>
        <begin position="1"/>
        <end position="37"/>
    </location>
</feature>
<organism evidence="3 4">
    <name type="scientific">Podospora didyma</name>
    <dbReference type="NCBI Taxonomy" id="330526"/>
    <lineage>
        <taxon>Eukaryota</taxon>
        <taxon>Fungi</taxon>
        <taxon>Dikarya</taxon>
        <taxon>Ascomycota</taxon>
        <taxon>Pezizomycotina</taxon>
        <taxon>Sordariomycetes</taxon>
        <taxon>Sordariomycetidae</taxon>
        <taxon>Sordariales</taxon>
        <taxon>Podosporaceae</taxon>
        <taxon>Podospora</taxon>
    </lineage>
</organism>
<comment type="caution">
    <text evidence="3">The sequence shown here is derived from an EMBL/GenBank/DDBJ whole genome shotgun (WGS) entry which is preliminary data.</text>
</comment>
<feature type="compositionally biased region" description="Pro residues" evidence="1">
    <location>
        <begin position="65"/>
        <end position="74"/>
    </location>
</feature>
<dbReference type="Proteomes" id="UP001285441">
    <property type="component" value="Unassembled WGS sequence"/>
</dbReference>
<dbReference type="EMBL" id="JAULSW010000002">
    <property type="protein sequence ID" value="KAK3390166.1"/>
    <property type="molecule type" value="Genomic_DNA"/>
</dbReference>
<evidence type="ECO:0000313" key="3">
    <source>
        <dbReference type="EMBL" id="KAK3390166.1"/>
    </source>
</evidence>
<feature type="compositionally biased region" description="Basic and acidic residues" evidence="1">
    <location>
        <begin position="95"/>
        <end position="109"/>
    </location>
</feature>
<sequence length="1408" mass="159220">MATLELPPHAAPTQNRDDQLADLYHLSPPVDEPGDETLFHRLKRSWEKRLHRNATPAQESAQPRIPQPTAPVPPVVQNQPVPAPVPPVAQNQPPQHHEVAGQQEGSDRATRITRTRLLLEEKIEQIHIRSVHEFPNVVPDKPLEDKFREAEAKIHQFLNTPESPLRGGSTMVVRGWAAGETAYICIAHKSFTNPSTIKTFHLVFWSTEARRYCFKDPRLEICYKSLHGFASPGSSIAPAIRQNYPTTYTLCGSLASDGTGSRQQNFTIGGVLEVEGELFALTAWHNREAPETEKDLHPQPIEELIGRMIDENKLAEDLEPPVIGVPFDSESEQEVSEVVPRGGTNDELVVGGTGSRGLGDVFETGSEWALIRIIDPLMKLPNCVELQSDVAADSSKIATARRYYLYDYAATTDRVSESTVHILAGASGTIEGMISRKTSPMILDSGELIDVWTVILSHGQGRLRQGDSGSWVIEAQSGVVFGHVIAGTDDTAYVLPLSFVIASVRSHAQLPSPFQCLAELCTTCRATDQASRAEQYADEAMQDDVLDHAANHGIAQLIKVHCHQKIEPVISQPGLTPRIVFRQILQHFGTHSTTFPDLVKIVEGAVKFNKSATRRDIANLLLSLGFHEENRKPTCPTSLPHTAVTNAFLHYTGCLKISERHGYLLSFSSDQRLKILARLERSRRIRAWVEESENADQGTRFVNLMNNWRLSKGLSPVNRESVASGNRSSARVSGFQQHLHEAFSAPIDMADTFSATDELRTHFMVRIMEFSGSSTIFRDFPPNSRTITEASEEDTTAIRYIHVPANNVEWVNDIISRLNAEKVAAGESWRAMQKGQVKSRHMEPVCLDMSSEEESNSSLTSYLSMPYLSWESRTILKNISSQIEKTIEMERQKMKMEDYGLYHHTENERLREGGNHTKPQQRGWPQLRKLSRRATWTRRPFCPNPLGQLLLDAAELYREISLFSDKRLVEDSLFSEQLHLRRPLHQACASPYIDNDRLYHASIQTDPIMVDQLWMWIVDSRTIVTSFPRRYGRIFGEDRDIYGSLIRRLATSSERSPTTVYEIAFTVLDECIGSFFQSPQSRQSILQGPSAGFAAVNRQISEIGLRLDAYQGVLDTLDRPSVLAYTSSSSQNFRFISKLRTEIREVIEELQMVHSLLETQSRVVGEFERTIDRRLSARRNPKKPEIDEPEPSKRLTSLIIESALTSRIAAQTQEVQSMAQTATQVQNTINQLAQQRDEIRLVSGAYAGKLRQDENHIRNFRHQLWRLSSATLIFLPLIFMTIILNNTPRLELLLPISAGIVIVFTYATSHVSLLLFQLFQFVGKYDYRVTWAVLKAEVIDYWNPDMKRDRARLQQRLREATLRHKQSRDFLVSKATSRDDVRPSSQPWAVRWRKGQLQVKDKDADEKV</sequence>
<protein>
    <submittedName>
        <fullName evidence="3">Uncharacterized protein</fullName>
    </submittedName>
</protein>
<keyword evidence="2" id="KW-1133">Transmembrane helix</keyword>
<reference evidence="3" key="1">
    <citation type="journal article" date="2023" name="Mol. Phylogenet. Evol.">
        <title>Genome-scale phylogeny and comparative genomics of the fungal order Sordariales.</title>
        <authorList>
            <person name="Hensen N."/>
            <person name="Bonometti L."/>
            <person name="Westerberg I."/>
            <person name="Brannstrom I.O."/>
            <person name="Guillou S."/>
            <person name="Cros-Aarteil S."/>
            <person name="Calhoun S."/>
            <person name="Haridas S."/>
            <person name="Kuo A."/>
            <person name="Mondo S."/>
            <person name="Pangilinan J."/>
            <person name="Riley R."/>
            <person name="LaButti K."/>
            <person name="Andreopoulos B."/>
            <person name="Lipzen A."/>
            <person name="Chen C."/>
            <person name="Yan M."/>
            <person name="Daum C."/>
            <person name="Ng V."/>
            <person name="Clum A."/>
            <person name="Steindorff A."/>
            <person name="Ohm R.A."/>
            <person name="Martin F."/>
            <person name="Silar P."/>
            <person name="Natvig D.O."/>
            <person name="Lalanne C."/>
            <person name="Gautier V."/>
            <person name="Ament-Velasquez S.L."/>
            <person name="Kruys A."/>
            <person name="Hutchinson M.I."/>
            <person name="Powell A.J."/>
            <person name="Barry K."/>
            <person name="Miller A.N."/>
            <person name="Grigoriev I.V."/>
            <person name="Debuchy R."/>
            <person name="Gladieux P."/>
            <person name="Hiltunen Thoren M."/>
            <person name="Johannesson H."/>
        </authorList>
    </citation>
    <scope>NUCLEOTIDE SEQUENCE</scope>
    <source>
        <strain evidence="3">CBS 232.78</strain>
    </source>
</reference>
<keyword evidence="4" id="KW-1185">Reference proteome</keyword>
<accession>A0AAE0NYT2</accession>
<reference evidence="3" key="2">
    <citation type="submission" date="2023-06" db="EMBL/GenBank/DDBJ databases">
        <authorList>
            <consortium name="Lawrence Berkeley National Laboratory"/>
            <person name="Haridas S."/>
            <person name="Hensen N."/>
            <person name="Bonometti L."/>
            <person name="Westerberg I."/>
            <person name="Brannstrom I.O."/>
            <person name="Guillou S."/>
            <person name="Cros-Aarteil S."/>
            <person name="Calhoun S."/>
            <person name="Kuo A."/>
            <person name="Mondo S."/>
            <person name="Pangilinan J."/>
            <person name="Riley R."/>
            <person name="LaButti K."/>
            <person name="Andreopoulos B."/>
            <person name="Lipzen A."/>
            <person name="Chen C."/>
            <person name="Yanf M."/>
            <person name="Daum C."/>
            <person name="Ng V."/>
            <person name="Clum A."/>
            <person name="Steindorff A."/>
            <person name="Ohm R."/>
            <person name="Martin F."/>
            <person name="Silar P."/>
            <person name="Natvig D."/>
            <person name="Lalanne C."/>
            <person name="Gautier V."/>
            <person name="Ament-velasquez S.L."/>
            <person name="Kruys A."/>
            <person name="Hutchinson M.I."/>
            <person name="Powell A.J."/>
            <person name="Barry K."/>
            <person name="Miller A.N."/>
            <person name="Grigoriev I.V."/>
            <person name="Debuchy R."/>
            <person name="Gladieux P."/>
            <person name="Thoren M.H."/>
            <person name="Johannesson H."/>
        </authorList>
    </citation>
    <scope>NUCLEOTIDE SEQUENCE</scope>
    <source>
        <strain evidence="3">CBS 232.78</strain>
    </source>
</reference>
<evidence type="ECO:0000313" key="4">
    <source>
        <dbReference type="Proteomes" id="UP001285441"/>
    </source>
</evidence>
<keyword evidence="2" id="KW-0812">Transmembrane</keyword>
<dbReference type="PANTHER" id="PTHR47685">
    <property type="entry name" value="MAGNESIUM TRANSPORT PROTEIN CORA"/>
    <property type="match status" value="1"/>
</dbReference>